<dbReference type="GO" id="GO:0030497">
    <property type="term" value="P:fatty acid elongation"/>
    <property type="evidence" value="ECO:0007669"/>
    <property type="project" value="TreeGrafter"/>
</dbReference>
<dbReference type="Gene3D" id="3.40.50.720">
    <property type="entry name" value="NAD(P)-binding Rossmann-like Domain"/>
    <property type="match status" value="1"/>
</dbReference>
<name>A0A2U8WG68_9HYPH</name>
<protein>
    <submittedName>
        <fullName evidence="2">2-deoxy-D-gluconate 3-dehydrogenase</fullName>
    </submittedName>
</protein>
<evidence type="ECO:0000313" key="2">
    <source>
        <dbReference type="EMBL" id="AWN45167.1"/>
    </source>
</evidence>
<dbReference type="InterPro" id="IPR036291">
    <property type="entry name" value="NAD(P)-bd_dom_sf"/>
</dbReference>
<dbReference type="PROSITE" id="PS00061">
    <property type="entry name" value="ADH_SHORT"/>
    <property type="match status" value="1"/>
</dbReference>
<dbReference type="SUPFAM" id="SSF51735">
    <property type="entry name" value="NAD(P)-binding Rossmann-fold domains"/>
    <property type="match status" value="1"/>
</dbReference>
<accession>A0A2U8WG68</accession>
<dbReference type="Proteomes" id="UP000245444">
    <property type="component" value="Chromosome"/>
</dbReference>
<dbReference type="AlphaFoldDB" id="A0A2U8WG68"/>
<sequence length="245" mass="24462">MTLAETFSPGLLAGRTALVTGATSGIGAGIAVALARLGARVVAAGIGAAACEIPPGLALAAHELDVTDGGAIAELVASLDRLDVVVNCAGIIRRGDEHRPEVFEEVLAVNLTGTMRVCAAARPKLAETGGSIVNTASMLSFFGGGLVPAYSASKGGVAQLTKSLAIAYAPDGIRVNAVAPGWIATPLTRALQDDPARAGPILARTPLGRWGTPSDVAAAVTFLVSPAAAFMTGVVLPVDGGYLVT</sequence>
<organism evidence="2 3">
    <name type="scientific">Methylobacterium terrae</name>
    <dbReference type="NCBI Taxonomy" id="2202827"/>
    <lineage>
        <taxon>Bacteria</taxon>
        <taxon>Pseudomonadati</taxon>
        <taxon>Pseudomonadota</taxon>
        <taxon>Alphaproteobacteria</taxon>
        <taxon>Hyphomicrobiales</taxon>
        <taxon>Methylobacteriaceae</taxon>
        <taxon>Methylobacterium</taxon>
    </lineage>
</organism>
<dbReference type="GO" id="GO:0016616">
    <property type="term" value="F:oxidoreductase activity, acting on the CH-OH group of donors, NAD or NADP as acceptor"/>
    <property type="evidence" value="ECO:0007669"/>
    <property type="project" value="TreeGrafter"/>
</dbReference>
<dbReference type="InterPro" id="IPR020904">
    <property type="entry name" value="Sc_DH/Rdtase_CS"/>
</dbReference>
<proteinExistence type="inferred from homology"/>
<dbReference type="PANTHER" id="PTHR42760">
    <property type="entry name" value="SHORT-CHAIN DEHYDROGENASES/REDUCTASES FAMILY MEMBER"/>
    <property type="match status" value="1"/>
</dbReference>
<dbReference type="PRINTS" id="PR00081">
    <property type="entry name" value="GDHRDH"/>
</dbReference>
<reference evidence="2 3" key="1">
    <citation type="submission" date="2018-05" db="EMBL/GenBank/DDBJ databases">
        <title>Complete Genome Sequence of Methylobacterium sp. 17Sr1-28.</title>
        <authorList>
            <person name="Srinivasan S."/>
        </authorList>
    </citation>
    <scope>NUCLEOTIDE SEQUENCE [LARGE SCALE GENOMIC DNA]</scope>
    <source>
        <strain evidence="2 3">17Sr1-28</strain>
    </source>
</reference>
<dbReference type="PANTHER" id="PTHR42760:SF40">
    <property type="entry name" value="3-OXOACYL-[ACYL-CARRIER-PROTEIN] REDUCTASE, CHLOROPLASTIC"/>
    <property type="match status" value="1"/>
</dbReference>
<comment type="similarity">
    <text evidence="1">Belongs to the short-chain dehydrogenases/reductases (SDR) family.</text>
</comment>
<evidence type="ECO:0000313" key="3">
    <source>
        <dbReference type="Proteomes" id="UP000245444"/>
    </source>
</evidence>
<keyword evidence="3" id="KW-1185">Reference proteome</keyword>
<dbReference type="KEGG" id="mtea:DK419_01510"/>
<dbReference type="FunFam" id="3.40.50.720:FF:000084">
    <property type="entry name" value="Short-chain dehydrogenase reductase"/>
    <property type="match status" value="1"/>
</dbReference>
<dbReference type="OrthoDB" id="286404at2"/>
<evidence type="ECO:0000256" key="1">
    <source>
        <dbReference type="ARBA" id="ARBA00006484"/>
    </source>
</evidence>
<dbReference type="Pfam" id="PF13561">
    <property type="entry name" value="adh_short_C2"/>
    <property type="match status" value="1"/>
</dbReference>
<dbReference type="EMBL" id="CP029553">
    <property type="protein sequence ID" value="AWN45167.1"/>
    <property type="molecule type" value="Genomic_DNA"/>
</dbReference>
<dbReference type="InterPro" id="IPR002347">
    <property type="entry name" value="SDR_fam"/>
</dbReference>
<gene>
    <name evidence="2" type="ORF">DK419_01510</name>
</gene>
<dbReference type="RefSeq" id="WP_109957536.1">
    <property type="nucleotide sequence ID" value="NZ_CP029553.1"/>
</dbReference>
<dbReference type="PRINTS" id="PR00080">
    <property type="entry name" value="SDRFAMILY"/>
</dbReference>